<dbReference type="Proteomes" id="UP001152622">
    <property type="component" value="Chromosome 3"/>
</dbReference>
<evidence type="ECO:0000313" key="1">
    <source>
        <dbReference type="EMBL" id="KAJ8368993.1"/>
    </source>
</evidence>
<comment type="caution">
    <text evidence="1">The sequence shown here is derived from an EMBL/GenBank/DDBJ whole genome shotgun (WGS) entry which is preliminary data.</text>
</comment>
<dbReference type="OrthoDB" id="416119at2759"/>
<protein>
    <submittedName>
        <fullName evidence="1">Uncharacterized protein</fullName>
    </submittedName>
</protein>
<keyword evidence="2" id="KW-1185">Reference proteome</keyword>
<reference evidence="1" key="1">
    <citation type="journal article" date="2023" name="Science">
        <title>Genome structures resolve the early diversification of teleost fishes.</title>
        <authorList>
            <person name="Parey E."/>
            <person name="Louis A."/>
            <person name="Montfort J."/>
            <person name="Bouchez O."/>
            <person name="Roques C."/>
            <person name="Iampietro C."/>
            <person name="Lluch J."/>
            <person name="Castinel A."/>
            <person name="Donnadieu C."/>
            <person name="Desvignes T."/>
            <person name="Floi Bucao C."/>
            <person name="Jouanno E."/>
            <person name="Wen M."/>
            <person name="Mejri S."/>
            <person name="Dirks R."/>
            <person name="Jansen H."/>
            <person name="Henkel C."/>
            <person name="Chen W.J."/>
            <person name="Zahm M."/>
            <person name="Cabau C."/>
            <person name="Klopp C."/>
            <person name="Thompson A.W."/>
            <person name="Robinson-Rechavi M."/>
            <person name="Braasch I."/>
            <person name="Lecointre G."/>
            <person name="Bobe J."/>
            <person name="Postlethwait J.H."/>
            <person name="Berthelot C."/>
            <person name="Roest Crollius H."/>
            <person name="Guiguen Y."/>
        </authorList>
    </citation>
    <scope>NUCLEOTIDE SEQUENCE</scope>
    <source>
        <strain evidence="1">WJC10195</strain>
    </source>
</reference>
<dbReference type="AlphaFoldDB" id="A0A9Q1FWC9"/>
<accession>A0A9Q1FWC9</accession>
<gene>
    <name evidence="1" type="ORF">SKAU_G00090210</name>
</gene>
<name>A0A9Q1FWC9_SYNKA</name>
<organism evidence="1 2">
    <name type="scientific">Synaphobranchus kaupii</name>
    <name type="common">Kaup's arrowtooth eel</name>
    <dbReference type="NCBI Taxonomy" id="118154"/>
    <lineage>
        <taxon>Eukaryota</taxon>
        <taxon>Metazoa</taxon>
        <taxon>Chordata</taxon>
        <taxon>Craniata</taxon>
        <taxon>Vertebrata</taxon>
        <taxon>Euteleostomi</taxon>
        <taxon>Actinopterygii</taxon>
        <taxon>Neopterygii</taxon>
        <taxon>Teleostei</taxon>
        <taxon>Anguilliformes</taxon>
        <taxon>Synaphobranchidae</taxon>
        <taxon>Synaphobranchus</taxon>
    </lineage>
</organism>
<proteinExistence type="predicted"/>
<evidence type="ECO:0000313" key="2">
    <source>
        <dbReference type="Proteomes" id="UP001152622"/>
    </source>
</evidence>
<dbReference type="EMBL" id="JAINUF010000003">
    <property type="protein sequence ID" value="KAJ8368993.1"/>
    <property type="molecule type" value="Genomic_DNA"/>
</dbReference>
<sequence length="128" mass="14721">MAPSSARHADIFSVERLQRLLISGSFLRKRTLLSACWLYEEQTETNWLVHVGSVSKKRLDHSRKVQPDFRLLLRLGDNIKLLGVTFQLDGEGRLSWEGTLRHVQAKLRSWSVRPLTQMGHLCLSGTWP</sequence>